<proteinExistence type="predicted"/>
<keyword evidence="5 11" id="KW-0808">Transferase</keyword>
<reference evidence="11 12" key="1">
    <citation type="submission" date="2020-10" db="EMBL/GenBank/DDBJ databases">
        <title>Ca. Dormibacterota MAGs.</title>
        <authorList>
            <person name="Montgomery K."/>
        </authorList>
    </citation>
    <scope>NUCLEOTIDE SEQUENCE [LARGE SCALE GENOMIC DNA]</scope>
    <source>
        <strain evidence="11">SC8811_S16_3</strain>
    </source>
</reference>
<evidence type="ECO:0000256" key="3">
    <source>
        <dbReference type="ARBA" id="ARBA00016337"/>
    </source>
</evidence>
<keyword evidence="6" id="KW-0479">Metal-binding</keyword>
<evidence type="ECO:0000256" key="7">
    <source>
        <dbReference type="ARBA" id="ARBA00022827"/>
    </source>
</evidence>
<evidence type="ECO:0000313" key="12">
    <source>
        <dbReference type="Proteomes" id="UP000620075"/>
    </source>
</evidence>
<evidence type="ECO:0000256" key="10">
    <source>
        <dbReference type="ARBA" id="ARBA00048540"/>
    </source>
</evidence>
<comment type="caution">
    <text evidence="11">The sequence shown here is derived from an EMBL/GenBank/DDBJ whole genome shotgun (WGS) entry which is preliminary data.</text>
</comment>
<comment type="cofactor">
    <cofactor evidence="1">
        <name>Mg(2+)</name>
        <dbReference type="ChEBI" id="CHEBI:18420"/>
    </cofactor>
</comment>
<dbReference type="InterPro" id="IPR003374">
    <property type="entry name" value="ApbE-like_sf"/>
</dbReference>
<evidence type="ECO:0000256" key="8">
    <source>
        <dbReference type="ARBA" id="ARBA00022842"/>
    </source>
</evidence>
<dbReference type="GO" id="GO:0046872">
    <property type="term" value="F:metal ion binding"/>
    <property type="evidence" value="ECO:0007669"/>
    <property type="project" value="UniProtKB-KW"/>
</dbReference>
<sequence>MSVTPRSWRALGSNVQLVVTHAEAAEPAALAVREVLAAVDATYSRFRPDSELSRLNAQAGRRTRVSPLLAQAIGEALRGSRLSGGAVDPTVGRAIRRIGYERDFSLIAEQRGPLKLTAERIPGWQLVELDPISRLVSMPMGVELDLGSTGKALAADLGAAEAMKAAGRGGILLSLGGDIAVAGEPPKGGWRVLVAEDSTVPPDGEGQTIRITSGGLATSSITVRRWQRGSEEMHHIVDPATGLPARGAWRTVTVAAVTCVDANIAATAAVVRGEQALEWLEAIGLDARLIALDGRVAYGGRWPAESSSGSVRPPIRRTT</sequence>
<gene>
    <name evidence="11" type="ORF">JF888_02280</name>
</gene>
<name>A0A934KG75_9BACT</name>
<dbReference type="PANTHER" id="PTHR30040:SF2">
    <property type="entry name" value="FAD:PROTEIN FMN TRANSFERASE"/>
    <property type="match status" value="1"/>
</dbReference>
<keyword evidence="4" id="KW-0285">Flavoprotein</keyword>
<accession>A0A934KG75</accession>
<evidence type="ECO:0000256" key="4">
    <source>
        <dbReference type="ARBA" id="ARBA00022630"/>
    </source>
</evidence>
<dbReference type="Proteomes" id="UP000620075">
    <property type="component" value="Unassembled WGS sequence"/>
</dbReference>
<evidence type="ECO:0000256" key="1">
    <source>
        <dbReference type="ARBA" id="ARBA00001946"/>
    </source>
</evidence>
<dbReference type="InterPro" id="IPR024932">
    <property type="entry name" value="ApbE"/>
</dbReference>
<organism evidence="11 12">
    <name type="scientific">Candidatus Dormiibacter inghamiae</name>
    <dbReference type="NCBI Taxonomy" id="3127013"/>
    <lineage>
        <taxon>Bacteria</taxon>
        <taxon>Bacillati</taxon>
        <taxon>Candidatus Dormiibacterota</taxon>
        <taxon>Candidatus Dormibacteria</taxon>
        <taxon>Candidatus Dormibacterales</taxon>
        <taxon>Candidatus Dormibacteraceae</taxon>
        <taxon>Candidatus Dormiibacter</taxon>
    </lineage>
</organism>
<dbReference type="RefSeq" id="WP_338176407.1">
    <property type="nucleotide sequence ID" value="NZ_JAEKNQ010000013.1"/>
</dbReference>
<protein>
    <recommendedName>
        <fullName evidence="3">FAD:protein FMN transferase</fullName>
        <ecNumber evidence="2">2.7.1.180</ecNumber>
    </recommendedName>
    <alternativeName>
        <fullName evidence="9">Flavin transferase</fullName>
    </alternativeName>
</protein>
<keyword evidence="7" id="KW-0274">FAD</keyword>
<dbReference type="Pfam" id="PF02424">
    <property type="entry name" value="ApbE"/>
    <property type="match status" value="1"/>
</dbReference>
<dbReference type="AlphaFoldDB" id="A0A934KG75"/>
<evidence type="ECO:0000256" key="2">
    <source>
        <dbReference type="ARBA" id="ARBA00011955"/>
    </source>
</evidence>
<evidence type="ECO:0000256" key="5">
    <source>
        <dbReference type="ARBA" id="ARBA00022679"/>
    </source>
</evidence>
<dbReference type="EMBL" id="JAEKNQ010000013">
    <property type="protein sequence ID" value="MBJ7602018.1"/>
    <property type="molecule type" value="Genomic_DNA"/>
</dbReference>
<dbReference type="Gene3D" id="3.10.520.10">
    <property type="entry name" value="ApbE-like domains"/>
    <property type="match status" value="1"/>
</dbReference>
<dbReference type="SUPFAM" id="SSF143631">
    <property type="entry name" value="ApbE-like"/>
    <property type="match status" value="1"/>
</dbReference>
<evidence type="ECO:0000313" key="11">
    <source>
        <dbReference type="EMBL" id="MBJ7602018.1"/>
    </source>
</evidence>
<evidence type="ECO:0000256" key="6">
    <source>
        <dbReference type="ARBA" id="ARBA00022723"/>
    </source>
</evidence>
<keyword evidence="8" id="KW-0460">Magnesium</keyword>
<dbReference type="PANTHER" id="PTHR30040">
    <property type="entry name" value="THIAMINE BIOSYNTHESIS LIPOPROTEIN APBE"/>
    <property type="match status" value="1"/>
</dbReference>
<comment type="catalytic activity">
    <reaction evidence="10">
        <text>L-threonyl-[protein] + FAD = FMN-L-threonyl-[protein] + AMP + H(+)</text>
        <dbReference type="Rhea" id="RHEA:36847"/>
        <dbReference type="Rhea" id="RHEA-COMP:11060"/>
        <dbReference type="Rhea" id="RHEA-COMP:11061"/>
        <dbReference type="ChEBI" id="CHEBI:15378"/>
        <dbReference type="ChEBI" id="CHEBI:30013"/>
        <dbReference type="ChEBI" id="CHEBI:57692"/>
        <dbReference type="ChEBI" id="CHEBI:74257"/>
        <dbReference type="ChEBI" id="CHEBI:456215"/>
        <dbReference type="EC" id="2.7.1.180"/>
    </reaction>
</comment>
<evidence type="ECO:0000256" key="9">
    <source>
        <dbReference type="ARBA" id="ARBA00031306"/>
    </source>
</evidence>
<dbReference type="EC" id="2.7.1.180" evidence="2"/>
<dbReference type="GO" id="GO:0016740">
    <property type="term" value="F:transferase activity"/>
    <property type="evidence" value="ECO:0007669"/>
    <property type="project" value="UniProtKB-KW"/>
</dbReference>